<keyword evidence="5" id="KW-0046">Antibiotic resistance</keyword>
<comment type="catalytic activity">
    <reaction evidence="5">
        <text>a 2-deoxystreptamine antibiotic + acetyl-CoA = an N(3)-acetyl-2-deoxystreptamine antibiotic + CoA + H(+)</text>
        <dbReference type="Rhea" id="RHEA:12665"/>
        <dbReference type="ChEBI" id="CHEBI:15378"/>
        <dbReference type="ChEBI" id="CHEBI:57287"/>
        <dbReference type="ChEBI" id="CHEBI:57288"/>
        <dbReference type="ChEBI" id="CHEBI:57921"/>
        <dbReference type="ChEBI" id="CHEBI:77452"/>
        <dbReference type="EC" id="2.3.1.81"/>
    </reaction>
</comment>
<dbReference type="PANTHER" id="PTHR11104">
    <property type="entry name" value="AMINOGLYCOSIDE N3-ACETYLTRANSFERASE"/>
    <property type="match status" value="1"/>
</dbReference>
<dbReference type="EC" id="2.3.1.-" evidence="5"/>
<organism evidence="6 7">
    <name type="scientific">Pseudoalteromonas rubra</name>
    <dbReference type="NCBI Taxonomy" id="43658"/>
    <lineage>
        <taxon>Bacteria</taxon>
        <taxon>Pseudomonadati</taxon>
        <taxon>Pseudomonadota</taxon>
        <taxon>Gammaproteobacteria</taxon>
        <taxon>Alteromonadales</taxon>
        <taxon>Pseudoalteromonadaceae</taxon>
        <taxon>Pseudoalteromonas</taxon>
    </lineage>
</organism>
<keyword evidence="4 5" id="KW-0012">Acyltransferase</keyword>
<dbReference type="Proteomes" id="UP000016480">
    <property type="component" value="Unassembled WGS sequence"/>
</dbReference>
<comment type="similarity">
    <text evidence="1 5">Belongs to the antibiotic N-acetyltransferase family.</text>
</comment>
<evidence type="ECO:0000313" key="6">
    <source>
        <dbReference type="EMBL" id="KAF7787124.1"/>
    </source>
</evidence>
<dbReference type="InterPro" id="IPR028345">
    <property type="entry name" value="Antibiotic_NAT-like"/>
</dbReference>
<reference evidence="6 7" key="1">
    <citation type="journal article" date="2012" name="J. Bacteriol.">
        <title>Genome sequence of the cycloprodigiosin-producing bacterial strain Pseudoalteromonas rubra ATCC 29570(T).</title>
        <authorList>
            <person name="Xie B.B."/>
            <person name="Shu Y.L."/>
            <person name="Qin Q.L."/>
            <person name="Rong J.C."/>
            <person name="Zhang X.Y."/>
            <person name="Chen X.L."/>
            <person name="Zhou B.C."/>
            <person name="Zhang Y.Z."/>
        </authorList>
    </citation>
    <scope>NUCLEOTIDE SEQUENCE [LARGE SCALE GENOMIC DNA]</scope>
    <source>
        <strain evidence="6 7">DSM 6842</strain>
    </source>
</reference>
<dbReference type="GeneID" id="61357782"/>
<dbReference type="PANTHER" id="PTHR11104:SF0">
    <property type="entry name" value="SPBETA PROPHAGE-DERIVED AMINOGLYCOSIDE N(3')-ACETYLTRANSFERASE-LIKE PROTEIN YOKD"/>
    <property type="match status" value="1"/>
</dbReference>
<dbReference type="SUPFAM" id="SSF110710">
    <property type="entry name" value="TTHA0583/YokD-like"/>
    <property type="match status" value="1"/>
</dbReference>
<name>A0A8T0C8N2_9GAMM</name>
<dbReference type="InterPro" id="IPR003679">
    <property type="entry name" value="Amioglycoside_AcTrfase"/>
</dbReference>
<dbReference type="EMBL" id="AHCD03000034">
    <property type="protein sequence ID" value="KAF7787124.1"/>
    <property type="molecule type" value="Genomic_DNA"/>
</dbReference>
<evidence type="ECO:0000256" key="4">
    <source>
        <dbReference type="ARBA" id="ARBA00023315"/>
    </source>
</evidence>
<accession>A0A8T0C8N2</accession>
<dbReference type="RefSeq" id="WP_010385638.1">
    <property type="nucleotide sequence ID" value="NZ_AHCD03000034.1"/>
</dbReference>
<dbReference type="Pfam" id="PF02522">
    <property type="entry name" value="Antibiotic_NAT"/>
    <property type="match status" value="1"/>
</dbReference>
<proteinExistence type="inferred from homology"/>
<gene>
    <name evidence="6" type="ORF">PRUB_a3992</name>
</gene>
<dbReference type="GO" id="GO:0046353">
    <property type="term" value="F:aminoglycoside 3-N-acetyltransferase activity"/>
    <property type="evidence" value="ECO:0007669"/>
    <property type="project" value="UniProtKB-EC"/>
</dbReference>
<evidence type="ECO:0000256" key="1">
    <source>
        <dbReference type="ARBA" id="ARBA00006383"/>
    </source>
</evidence>
<comment type="caution">
    <text evidence="6">The sequence shown here is derived from an EMBL/GenBank/DDBJ whole genome shotgun (WGS) entry which is preliminary data.</text>
</comment>
<dbReference type="AlphaFoldDB" id="A0A8T0C8N2"/>
<evidence type="ECO:0000256" key="3">
    <source>
        <dbReference type="ARBA" id="ARBA00022679"/>
    </source>
</evidence>
<keyword evidence="3 5" id="KW-0808">Transferase</keyword>
<dbReference type="GO" id="GO:0046677">
    <property type="term" value="P:response to antibiotic"/>
    <property type="evidence" value="ECO:0007669"/>
    <property type="project" value="UniProtKB-KW"/>
</dbReference>
<evidence type="ECO:0000313" key="7">
    <source>
        <dbReference type="Proteomes" id="UP000016480"/>
    </source>
</evidence>
<protein>
    <recommendedName>
        <fullName evidence="2 5">Aminoglycoside N(3)-acetyltransferase</fullName>
        <ecNumber evidence="5">2.3.1.-</ecNumber>
    </recommendedName>
</protein>
<evidence type="ECO:0000256" key="2">
    <source>
        <dbReference type="ARBA" id="ARBA00012882"/>
    </source>
</evidence>
<sequence length="259" mass="29407">MQFYDFLTRALRTGGVTQNATLIVHSAFRPLAQHQVAPAALCETLVEHCKTGNVIMPTMSWRTVTPQNPVFDWHKTRSHTGVMTELFRTQFATHRSLHPTHSVAAIGRDAHEITAAHHLDPGPCSVHSPYGIIENSALREQCYILHLGVALESCTYIHHFEEIFAPEIYLTQNLENYTLVDKSGNPVEYRLHRHTKRVRDFHQFGSRLQRSDGIHVFHFGQYDVTLVNVSVLSHVVKQAFASSLHATLAPYSYMERSTI</sequence>
<evidence type="ECO:0000256" key="5">
    <source>
        <dbReference type="RuleBase" id="RU365031"/>
    </source>
</evidence>